<dbReference type="Proteomes" id="UP000427769">
    <property type="component" value="Chromosome"/>
</dbReference>
<evidence type="ECO:0000256" key="1">
    <source>
        <dbReference type="SAM" id="SignalP"/>
    </source>
</evidence>
<feature type="chain" id="PRO_5024273275" description="Acyloxyacyl hydrolase" evidence="1">
    <location>
        <begin position="24"/>
        <end position="193"/>
    </location>
</feature>
<organism evidence="2 3">
    <name type="scientific">Desulfosarcina widdelii</name>
    <dbReference type="NCBI Taxonomy" id="947919"/>
    <lineage>
        <taxon>Bacteria</taxon>
        <taxon>Pseudomonadati</taxon>
        <taxon>Thermodesulfobacteriota</taxon>
        <taxon>Desulfobacteria</taxon>
        <taxon>Desulfobacterales</taxon>
        <taxon>Desulfosarcinaceae</taxon>
        <taxon>Desulfosarcina</taxon>
    </lineage>
</organism>
<evidence type="ECO:0000313" key="3">
    <source>
        <dbReference type="Proteomes" id="UP000427769"/>
    </source>
</evidence>
<evidence type="ECO:0008006" key="4">
    <source>
        <dbReference type="Google" id="ProtNLM"/>
    </source>
</evidence>
<feature type="signal peptide" evidence="1">
    <location>
        <begin position="1"/>
        <end position="23"/>
    </location>
</feature>
<sequence length="193" mass="20971">MIACRAKIRILSVAVCAALFLLAAFDEGCAFEDPPSRGLIREFRCGVAAHDVDGLWSGSSKEKGPDIHAEAIFDRPLFQLFAATAYPDVGADVNTRGDTSKIFGGLLLQWEPSGPFFFSTGAGLALHDGKLDTADTDRKSLGSQVLFRIPVEIGYAITNHHRIMILFDHVSNAYLASPNEGMDTLGIVYGYRF</sequence>
<dbReference type="EMBL" id="AP021875">
    <property type="protein sequence ID" value="BBO76686.1"/>
    <property type="molecule type" value="Genomic_DNA"/>
</dbReference>
<dbReference type="Gene3D" id="2.40.160.20">
    <property type="match status" value="1"/>
</dbReference>
<gene>
    <name evidence="2" type="ORF">DSCW_41030</name>
</gene>
<dbReference type="OrthoDB" id="5736231at2"/>
<reference evidence="2 3" key="1">
    <citation type="submission" date="2019-11" db="EMBL/GenBank/DDBJ databases">
        <title>Comparative genomics of hydrocarbon-degrading Desulfosarcina strains.</title>
        <authorList>
            <person name="Watanabe M."/>
            <person name="Kojima H."/>
            <person name="Fukui M."/>
        </authorList>
    </citation>
    <scope>NUCLEOTIDE SEQUENCE [LARGE SCALE GENOMIC DNA]</scope>
    <source>
        <strain evidence="2 3">PP31</strain>
    </source>
</reference>
<keyword evidence="3" id="KW-1185">Reference proteome</keyword>
<protein>
    <recommendedName>
        <fullName evidence="4">Acyloxyacyl hydrolase</fullName>
    </recommendedName>
</protein>
<proteinExistence type="predicted"/>
<dbReference type="AlphaFoldDB" id="A0A5K7Z4J5"/>
<dbReference type="InterPro" id="IPR018550">
    <property type="entry name" value="Lipid-A_deacylase-rel"/>
</dbReference>
<dbReference type="Pfam" id="PF09411">
    <property type="entry name" value="PagL"/>
    <property type="match status" value="1"/>
</dbReference>
<accession>A0A5K7Z4J5</accession>
<dbReference type="RefSeq" id="WP_155305497.1">
    <property type="nucleotide sequence ID" value="NZ_AP021875.1"/>
</dbReference>
<name>A0A5K7Z4J5_9BACT</name>
<keyword evidence="1" id="KW-0732">Signal</keyword>
<dbReference type="KEGG" id="dwd:DSCW_41030"/>
<evidence type="ECO:0000313" key="2">
    <source>
        <dbReference type="EMBL" id="BBO76686.1"/>
    </source>
</evidence>